<feature type="chain" id="PRO_5040843027" description="Secreted protein (Por secretion system target)" evidence="1">
    <location>
        <begin position="30"/>
        <end position="289"/>
    </location>
</feature>
<name>A0A9X1HYM6_9FLAO</name>
<dbReference type="Proteomes" id="UP001139199">
    <property type="component" value="Unassembled WGS sequence"/>
</dbReference>
<accession>A0A9X1HYM6</accession>
<evidence type="ECO:0008006" key="4">
    <source>
        <dbReference type="Google" id="ProtNLM"/>
    </source>
</evidence>
<evidence type="ECO:0000313" key="3">
    <source>
        <dbReference type="Proteomes" id="UP001139199"/>
    </source>
</evidence>
<organism evidence="2 3">
    <name type="scientific">Neotamlana laminarinivorans</name>
    <dbReference type="NCBI Taxonomy" id="2883124"/>
    <lineage>
        <taxon>Bacteria</taxon>
        <taxon>Pseudomonadati</taxon>
        <taxon>Bacteroidota</taxon>
        <taxon>Flavobacteriia</taxon>
        <taxon>Flavobacteriales</taxon>
        <taxon>Flavobacteriaceae</taxon>
        <taxon>Neotamlana</taxon>
    </lineage>
</organism>
<reference evidence="2" key="1">
    <citation type="submission" date="2021-10" db="EMBL/GenBank/DDBJ databases">
        <title>Tamlana sargassums sp. nov., and Tamlana laminarinivorans sp. nov., two new bacteria isolated from the brown alga.</title>
        <authorList>
            <person name="Li J."/>
        </authorList>
    </citation>
    <scope>NUCLEOTIDE SEQUENCE</scope>
    <source>
        <strain evidence="2">PT2-4</strain>
    </source>
</reference>
<protein>
    <recommendedName>
        <fullName evidence="4">Secreted protein (Por secretion system target)</fullName>
    </recommendedName>
</protein>
<dbReference type="RefSeq" id="WP_226541172.1">
    <property type="nucleotide sequence ID" value="NZ_JAJAPW010000002.1"/>
</dbReference>
<gene>
    <name evidence="2" type="ORF">LG649_03995</name>
</gene>
<evidence type="ECO:0000313" key="2">
    <source>
        <dbReference type="EMBL" id="MCB4797991.1"/>
    </source>
</evidence>
<dbReference type="EMBL" id="JAJAPW010000002">
    <property type="protein sequence ID" value="MCB4797991.1"/>
    <property type="molecule type" value="Genomic_DNA"/>
</dbReference>
<feature type="signal peptide" evidence="1">
    <location>
        <begin position="1"/>
        <end position="29"/>
    </location>
</feature>
<comment type="caution">
    <text evidence="2">The sequence shown here is derived from an EMBL/GenBank/DDBJ whole genome shotgun (WGS) entry which is preliminary data.</text>
</comment>
<sequence length="289" mass="32483">MKNFYYKSYTLIYSLIIMQCVLFASNLNAQTTKLGTVNNSELEKTSSNKSTIIRRTTSSGFQKIRIEFLGLEGASIRRELLLGFSDATTDGYDYGYDAAVMRTYDDDLNLDLNGTNMSIQAYCALSEDKVIKFNHYSSGENTFSIKVIELENIEEGQSIYIQDAYTGKLFDLASGEAYEFVSSQGAFTDRFQMAFQEETSVLSSTEVAYNSKNMFYQNSTNTFYAKSLKNGVKKLVLFNLQGQKVLEYSNLSSSELNSGINFNSIPVNAYAVVLQTETNEIVKKKIIVN</sequence>
<evidence type="ECO:0000256" key="1">
    <source>
        <dbReference type="SAM" id="SignalP"/>
    </source>
</evidence>
<proteinExistence type="predicted"/>
<keyword evidence="1" id="KW-0732">Signal</keyword>
<keyword evidence="3" id="KW-1185">Reference proteome</keyword>
<dbReference type="AlphaFoldDB" id="A0A9X1HYM6"/>